<dbReference type="GO" id="GO:0016020">
    <property type="term" value="C:membrane"/>
    <property type="evidence" value="ECO:0007669"/>
    <property type="project" value="UniProtKB-SubCell"/>
</dbReference>
<feature type="transmembrane region" description="Helical" evidence="6">
    <location>
        <begin position="66"/>
        <end position="93"/>
    </location>
</feature>
<accession>A0A4Z0QX05</accession>
<dbReference type="Pfam" id="PF13520">
    <property type="entry name" value="AA_permease_2"/>
    <property type="match status" value="1"/>
</dbReference>
<feature type="transmembrane region" description="Helical" evidence="6">
    <location>
        <begin position="421"/>
        <end position="441"/>
    </location>
</feature>
<feature type="transmembrane region" description="Helical" evidence="6">
    <location>
        <begin position="179"/>
        <end position="196"/>
    </location>
</feature>
<proteinExistence type="predicted"/>
<dbReference type="PANTHER" id="PTHR45649:SF26">
    <property type="entry name" value="OS04G0435100 PROTEIN"/>
    <property type="match status" value="1"/>
</dbReference>
<evidence type="ECO:0000313" key="8">
    <source>
        <dbReference type="Proteomes" id="UP000298460"/>
    </source>
</evidence>
<evidence type="ECO:0000256" key="1">
    <source>
        <dbReference type="ARBA" id="ARBA00004141"/>
    </source>
</evidence>
<sequence>MVAKNRFKSQIEKDICDLNRLGYAQELYRTIGGFSNFSITFSVISILSGLLFLYSDGQGPAGNWNIWVWVMVCVFQIILALALGEIASIYPLAGGVYKWTERLSNNQSIGWVCGYFSIIGWIACTAGIEFGMGTFLAFYLGLDKTPWMILGMTGIIILLHSSINIYGIRIVAWFNDFSVNVHIMGVVILVSLLLIFGQRNSLRSVFSIKHSLNGSIVANFAQPLLMSAWTLMAFDASASVSEESINPSKVVPWGMFYAVVMSALLGVILLVSLNLALPDLKQPIDNNMPFSLYVIQQAIGHTMFEFIMSFILMAQFAAGLSSQTVLIRILYSFSRDQGLPLSKTWRRVSSRYDTPIYSVFLAATLTFILILLTRNLYFIASLSTMGIYSSYVITLGTAIWGHRKIKENYGSFYLGKLGGSIRLISFLWALFIVGFIILFFFGKAGRLPWF</sequence>
<feature type="transmembrane region" description="Helical" evidence="6">
    <location>
        <begin position="114"/>
        <end position="141"/>
    </location>
</feature>
<evidence type="ECO:0000256" key="4">
    <source>
        <dbReference type="ARBA" id="ARBA00022989"/>
    </source>
</evidence>
<feature type="transmembrane region" description="Helical" evidence="6">
    <location>
        <begin position="352"/>
        <end position="372"/>
    </location>
</feature>
<keyword evidence="5 6" id="KW-0472">Membrane</keyword>
<dbReference type="AlphaFoldDB" id="A0A4Z0QX05"/>
<keyword evidence="8" id="KW-1185">Reference proteome</keyword>
<comment type="subcellular location">
    <subcellularLocation>
        <location evidence="1">Membrane</location>
        <topology evidence="1">Multi-pass membrane protein</topology>
    </subcellularLocation>
</comment>
<dbReference type="Gene3D" id="1.20.1740.10">
    <property type="entry name" value="Amino acid/polyamine transporter I"/>
    <property type="match status" value="1"/>
</dbReference>
<keyword evidence="3 6" id="KW-0812">Transmembrane</keyword>
<evidence type="ECO:0000256" key="5">
    <source>
        <dbReference type="ARBA" id="ARBA00023136"/>
    </source>
</evidence>
<feature type="transmembrane region" description="Helical" evidence="6">
    <location>
        <begin position="255"/>
        <end position="277"/>
    </location>
</feature>
<evidence type="ECO:0000256" key="3">
    <source>
        <dbReference type="ARBA" id="ARBA00022692"/>
    </source>
</evidence>
<gene>
    <name evidence="7" type="ORF">E4K67_27450</name>
</gene>
<evidence type="ECO:0000256" key="2">
    <source>
        <dbReference type="ARBA" id="ARBA00022448"/>
    </source>
</evidence>
<dbReference type="InterPro" id="IPR002293">
    <property type="entry name" value="AA/rel_permease1"/>
</dbReference>
<dbReference type="GO" id="GO:0022857">
    <property type="term" value="F:transmembrane transporter activity"/>
    <property type="evidence" value="ECO:0007669"/>
    <property type="project" value="InterPro"/>
</dbReference>
<dbReference type="OrthoDB" id="8274074at2"/>
<dbReference type="EMBL" id="SPQQ01000021">
    <property type="protein sequence ID" value="TGE35048.1"/>
    <property type="molecule type" value="Genomic_DNA"/>
</dbReference>
<evidence type="ECO:0000313" key="7">
    <source>
        <dbReference type="EMBL" id="TGE35048.1"/>
    </source>
</evidence>
<dbReference type="RefSeq" id="WP_135552631.1">
    <property type="nucleotide sequence ID" value="NZ_SPQQ01000021.1"/>
</dbReference>
<dbReference type="Proteomes" id="UP000298460">
    <property type="component" value="Unassembled WGS sequence"/>
</dbReference>
<reference evidence="7 8" key="1">
    <citation type="submission" date="2019-03" db="EMBL/GenBank/DDBJ databases">
        <title>Draft Genome Sequence of Desulfosporosinus fructosivorans Strain 63.6F, Isolated from Marine Sediment in the Baltic Sea.</title>
        <authorList>
            <person name="Hausmann B."/>
            <person name="Vandieken V."/>
            <person name="Pjevac P."/>
            <person name="Schreck K."/>
            <person name="Herbold C.W."/>
            <person name="Loy A."/>
        </authorList>
    </citation>
    <scope>NUCLEOTIDE SEQUENCE [LARGE SCALE GENOMIC DNA]</scope>
    <source>
        <strain evidence="7 8">63.6F</strain>
    </source>
</reference>
<evidence type="ECO:0000256" key="6">
    <source>
        <dbReference type="SAM" id="Phobius"/>
    </source>
</evidence>
<organism evidence="7 8">
    <name type="scientific">Desulfosporosinus fructosivorans</name>
    <dbReference type="NCBI Taxonomy" id="2018669"/>
    <lineage>
        <taxon>Bacteria</taxon>
        <taxon>Bacillati</taxon>
        <taxon>Bacillota</taxon>
        <taxon>Clostridia</taxon>
        <taxon>Eubacteriales</taxon>
        <taxon>Desulfitobacteriaceae</taxon>
        <taxon>Desulfosporosinus</taxon>
    </lineage>
</organism>
<comment type="caution">
    <text evidence="7">The sequence shown here is derived from an EMBL/GenBank/DDBJ whole genome shotgun (WGS) entry which is preliminary data.</text>
</comment>
<keyword evidence="4 6" id="KW-1133">Transmembrane helix</keyword>
<name>A0A4Z0QX05_9FIRM</name>
<feature type="transmembrane region" description="Helical" evidence="6">
    <location>
        <begin position="147"/>
        <end position="167"/>
    </location>
</feature>
<feature type="transmembrane region" description="Helical" evidence="6">
    <location>
        <begin position="378"/>
        <end position="400"/>
    </location>
</feature>
<protein>
    <submittedName>
        <fullName evidence="7">Amino acid permease</fullName>
    </submittedName>
</protein>
<dbReference type="PANTHER" id="PTHR45649">
    <property type="entry name" value="AMINO-ACID PERMEASE BAT1"/>
    <property type="match status" value="1"/>
</dbReference>
<feature type="transmembrane region" description="Helical" evidence="6">
    <location>
        <begin position="34"/>
        <end position="54"/>
    </location>
</feature>
<keyword evidence="2" id="KW-0813">Transport</keyword>
<dbReference type="PIRSF" id="PIRSF006060">
    <property type="entry name" value="AA_transporter"/>
    <property type="match status" value="1"/>
</dbReference>